<evidence type="ECO:0000313" key="2">
    <source>
        <dbReference type="EMBL" id="KAK7007467.1"/>
    </source>
</evidence>
<sequence length="373" mass="43339">MEMELQQVKRALQKFENKSAEIHNIIADKNDINSISQDLPKSGEKYLDIPRMRLSDNEKMDNFVVNGKLVSTSGIPVKVILLVGSTARSGTSFIAELLSQQNDTLYLFEPTHFIKYMTGQKVQEQHGISHTLDMIHCRITDLFLTWLKGRGSAMGHFRHPSLTQYAKLSNWKYYLSIPLLTHLCQSSHVRVIKVIRLRMSWLRRLLDDPLLNVKIIHLARDPRASLYSMSKNGLEKADPFYYCPRILEDLQYTPFLMKRYPGRVMTMGYEKFCINSRGEAQNIWRFLTGNDSADIPQAWSRYLALHTIEQGAKTGTFSTFRNTLREYSEWRKEITEYNLLQIERCCQYSIRLLGLNLFGSIKNARDMSKPLLR</sequence>
<dbReference type="InterPro" id="IPR000863">
    <property type="entry name" value="Sulfotransferase_dom"/>
</dbReference>
<dbReference type="PANTHER" id="PTHR10704:SF44">
    <property type="entry name" value="LD35051P-RELATED"/>
    <property type="match status" value="1"/>
</dbReference>
<dbReference type="GO" id="GO:0006790">
    <property type="term" value="P:sulfur compound metabolic process"/>
    <property type="evidence" value="ECO:0007669"/>
    <property type="project" value="TreeGrafter"/>
</dbReference>
<keyword evidence="3" id="KW-1185">Reference proteome</keyword>
<evidence type="ECO:0000313" key="3">
    <source>
        <dbReference type="Proteomes" id="UP001381693"/>
    </source>
</evidence>
<name>A0AAN8WG55_HALRR</name>
<dbReference type="Gene3D" id="3.40.50.300">
    <property type="entry name" value="P-loop containing nucleotide triphosphate hydrolases"/>
    <property type="match status" value="1"/>
</dbReference>
<dbReference type="Pfam" id="PF00685">
    <property type="entry name" value="Sulfotransfer_1"/>
    <property type="match status" value="1"/>
</dbReference>
<comment type="caution">
    <text evidence="2">The sequence shown here is derived from an EMBL/GenBank/DDBJ whole genome shotgun (WGS) entry which is preliminary data.</text>
</comment>
<dbReference type="EMBL" id="JAXCGZ010023587">
    <property type="protein sequence ID" value="KAK7007467.1"/>
    <property type="molecule type" value="Genomic_DNA"/>
</dbReference>
<proteinExistence type="predicted"/>
<dbReference type="SUPFAM" id="SSF52540">
    <property type="entry name" value="P-loop containing nucleoside triphosphate hydrolases"/>
    <property type="match status" value="1"/>
</dbReference>
<feature type="domain" description="Sulfotransferase" evidence="1">
    <location>
        <begin position="82"/>
        <end position="290"/>
    </location>
</feature>
<dbReference type="PANTHER" id="PTHR10704">
    <property type="entry name" value="CARBOHYDRATE SULFOTRANSFERASE"/>
    <property type="match status" value="1"/>
</dbReference>
<protein>
    <recommendedName>
        <fullName evidence="1">Sulfotransferase domain-containing protein</fullName>
    </recommendedName>
</protein>
<dbReference type="AlphaFoldDB" id="A0AAN8WG55"/>
<dbReference type="GO" id="GO:0006044">
    <property type="term" value="P:N-acetylglucosamine metabolic process"/>
    <property type="evidence" value="ECO:0007669"/>
    <property type="project" value="TreeGrafter"/>
</dbReference>
<gene>
    <name evidence="2" type="ORF">SK128_015239</name>
</gene>
<dbReference type="InterPro" id="IPR027417">
    <property type="entry name" value="P-loop_NTPase"/>
</dbReference>
<dbReference type="InterPro" id="IPR051135">
    <property type="entry name" value="Gal/GlcNAc/GalNAc_ST"/>
</dbReference>
<organism evidence="2 3">
    <name type="scientific">Halocaridina rubra</name>
    <name type="common">Hawaiian red shrimp</name>
    <dbReference type="NCBI Taxonomy" id="373956"/>
    <lineage>
        <taxon>Eukaryota</taxon>
        <taxon>Metazoa</taxon>
        <taxon>Ecdysozoa</taxon>
        <taxon>Arthropoda</taxon>
        <taxon>Crustacea</taxon>
        <taxon>Multicrustacea</taxon>
        <taxon>Malacostraca</taxon>
        <taxon>Eumalacostraca</taxon>
        <taxon>Eucarida</taxon>
        <taxon>Decapoda</taxon>
        <taxon>Pleocyemata</taxon>
        <taxon>Caridea</taxon>
        <taxon>Atyoidea</taxon>
        <taxon>Atyidae</taxon>
        <taxon>Halocaridina</taxon>
    </lineage>
</organism>
<accession>A0AAN8WG55</accession>
<dbReference type="Proteomes" id="UP001381693">
    <property type="component" value="Unassembled WGS sequence"/>
</dbReference>
<reference evidence="2 3" key="1">
    <citation type="submission" date="2023-11" db="EMBL/GenBank/DDBJ databases">
        <title>Halocaridina rubra genome assembly.</title>
        <authorList>
            <person name="Smith C."/>
        </authorList>
    </citation>
    <scope>NUCLEOTIDE SEQUENCE [LARGE SCALE GENOMIC DNA]</scope>
    <source>
        <strain evidence="2">EP-1</strain>
        <tissue evidence="2">Whole</tissue>
    </source>
</reference>
<dbReference type="GO" id="GO:0001517">
    <property type="term" value="F:N-acetylglucosamine 6-O-sulfotransferase activity"/>
    <property type="evidence" value="ECO:0007669"/>
    <property type="project" value="TreeGrafter"/>
</dbReference>
<evidence type="ECO:0000259" key="1">
    <source>
        <dbReference type="Pfam" id="PF00685"/>
    </source>
</evidence>